<keyword evidence="9" id="KW-0804">Transcription</keyword>
<keyword evidence="4" id="KW-0572">Peptidoglycan-anchor</keyword>
<keyword evidence="6" id="KW-0472">Membrane</keyword>
<keyword evidence="10" id="KW-1185">Reference proteome</keyword>
<dbReference type="PROSITE" id="PS50847">
    <property type="entry name" value="GRAM_POS_ANCHORING"/>
    <property type="match status" value="1"/>
</dbReference>
<gene>
    <name evidence="9" type="ordered locus">RMDY18_17810</name>
</gene>
<evidence type="ECO:0000256" key="6">
    <source>
        <dbReference type="SAM" id="Phobius"/>
    </source>
</evidence>
<feature type="compositionally biased region" description="Basic and acidic residues" evidence="5">
    <location>
        <begin position="495"/>
        <end position="506"/>
    </location>
</feature>
<dbReference type="KEGG" id="rmu:RMDY18_17810"/>
<feature type="compositionally biased region" description="Low complexity" evidence="5">
    <location>
        <begin position="533"/>
        <end position="554"/>
    </location>
</feature>
<keyword evidence="6" id="KW-0812">Transmembrane</keyword>
<feature type="compositionally biased region" description="Low complexity" evidence="5">
    <location>
        <begin position="284"/>
        <end position="306"/>
    </location>
</feature>
<dbReference type="Proteomes" id="UP000001883">
    <property type="component" value="Chromosome"/>
</dbReference>
<reference evidence="9 10" key="3">
    <citation type="journal article" date="2010" name="Sequencing">
        <title>Complete Genome Sequence of Rothia mucilaginosa DY-18: A Clinical Isolate with Dense Meshwork-Like Structures from a Persistent Apical Periodontitis Lesion.</title>
        <authorList>
            <person name="Yamane K."/>
            <person name="Nambu T."/>
            <person name="Yamanaka T."/>
            <person name="Mashimo C."/>
            <person name="Sugimori C."/>
            <person name="Leung K.-P."/>
            <person name="Fukushima H."/>
        </authorList>
    </citation>
    <scope>NUCLEOTIDE SEQUENCE [LARGE SCALE GENOMIC DNA]</scope>
    <source>
        <strain evidence="9 10">DY-18</strain>
    </source>
</reference>
<protein>
    <submittedName>
        <fullName evidence="9">DNA-directed RNA polymerase, beta subunit</fullName>
    </submittedName>
</protein>
<dbReference type="STRING" id="680646.RMDY18_17810"/>
<feature type="chain" id="PRO_5003033525" evidence="7">
    <location>
        <begin position="47"/>
        <end position="801"/>
    </location>
</feature>
<evidence type="ECO:0000256" key="3">
    <source>
        <dbReference type="ARBA" id="ARBA00022729"/>
    </source>
</evidence>
<feature type="region of interest" description="Disordered" evidence="5">
    <location>
        <begin position="485"/>
        <end position="558"/>
    </location>
</feature>
<evidence type="ECO:0000313" key="9">
    <source>
        <dbReference type="EMBL" id="BAI65613.1"/>
    </source>
</evidence>
<evidence type="ECO:0000313" key="10">
    <source>
        <dbReference type="Proteomes" id="UP000001883"/>
    </source>
</evidence>
<proteinExistence type="predicted"/>
<feature type="compositionally biased region" description="Low complexity" evidence="5">
    <location>
        <begin position="252"/>
        <end position="275"/>
    </location>
</feature>
<keyword evidence="2" id="KW-0964">Secreted</keyword>
<keyword evidence="6" id="KW-1133">Transmembrane helix</keyword>
<sequence>MIRTPQSQNSRRHRMSTPSLTKRTWAFLASATIGLSGVAGVPAAFAAETNSHVSAGEVTAASEQSLQDVTVNWGLKKSFRSYINGPFSQGSQELTGVTTNEDGSYHFTSAEGTVANGEYSVTFTGSSIHYTAHHGLLEVIISDLSVTIKDGVGTVRANVQSRPYNGNTTPNDLVETKNMTLGTFNASGLKVEGNTITLPSVDEENGTRVKLSEEATGAFAGFYKAGQELDALGFSATIVTKEAPAPSPEPSTEPSAKPTAAPTAEPSSAPTSEAPKPADPKPAEPTSAAPSAAPTSAAPSSPAATTEPKREEKVTGNVVESGTLSWDIRESFLKYLTGFAHGSVNVEGMEKTAAGGFKYTQASGVYNPETKTGQINFAGTAEFTGHNGQLKSTIKNMRLVVVNGKGTLVADVDALTRDGKSVSKTGLAIAEVDLSGASVKDGVFSAQNAAVALTAEGSEVLFAGQYRGADNAMAPLSFSVKLSEQTAENTVEVPRVSENKSSDNKGSENGSSDNSSSNSSDNSGANGSGSNGSAGTSGSVSNGGSSSNGSVSNNPAQPVCVPVTRTREVQEQGASDGTIKSANLGWGVRDSFRNYVRGGIANGSWELNGTSYSSDAFNWSNGTGTFKGGKGSISFSGSVRFTGHHGILDTTIANPRLEINGNTGTLYATMNSNDSSGKATNYGEVALLKVDLSGLQSSADAVSVNGAATTLTAEGAKAFAGFYEAGKDMAPLSFSAAINGAKTTTKTVSETVYEGEGCDPVTGKPLASTGASGVEGTLVAGFIAVAAGAGTVVYTRRRKKA</sequence>
<reference evidence="10" key="1">
    <citation type="submission" date="2009-07" db="EMBL/GenBank/DDBJ databases">
        <title>Complete genome sequence of Rothia mucilaginosa DJ.</title>
        <authorList>
            <person name="Yamane K."/>
            <person name="Nambu T."/>
            <person name="Mashimo C."/>
            <person name="Sugimori C."/>
            <person name="Yamanaka T."/>
            <person name="Leung K."/>
            <person name="Fukushima H."/>
        </authorList>
    </citation>
    <scope>NUCLEOTIDE SEQUENCE [LARGE SCALE GENOMIC DNA]</scope>
    <source>
        <strain evidence="10">DY-18</strain>
    </source>
</reference>
<evidence type="ECO:0000259" key="8">
    <source>
        <dbReference type="PROSITE" id="PS50847"/>
    </source>
</evidence>
<dbReference type="InterPro" id="IPR007331">
    <property type="entry name" value="Htaa"/>
</dbReference>
<dbReference type="GO" id="GO:0000428">
    <property type="term" value="C:DNA-directed RNA polymerase complex"/>
    <property type="evidence" value="ECO:0007669"/>
    <property type="project" value="UniProtKB-KW"/>
</dbReference>
<dbReference type="AlphaFoldDB" id="D2NPP5"/>
<organism evidence="9 10">
    <name type="scientific">Rothia mucilaginosa (strain DY-18)</name>
    <name type="common">Stomatococcus mucilaginosus</name>
    <dbReference type="NCBI Taxonomy" id="680646"/>
    <lineage>
        <taxon>Bacteria</taxon>
        <taxon>Bacillati</taxon>
        <taxon>Actinomycetota</taxon>
        <taxon>Actinomycetes</taxon>
        <taxon>Micrococcales</taxon>
        <taxon>Micrococcaceae</taxon>
        <taxon>Rothia</taxon>
    </lineage>
</organism>
<feature type="domain" description="Gram-positive cocci surface proteins LPxTG" evidence="8">
    <location>
        <begin position="766"/>
        <end position="801"/>
    </location>
</feature>
<dbReference type="EMBL" id="AP011540">
    <property type="protein sequence ID" value="BAI65613.1"/>
    <property type="molecule type" value="Genomic_DNA"/>
</dbReference>
<name>D2NPP5_ROTMD</name>
<keyword evidence="9" id="KW-0240">DNA-directed RNA polymerase</keyword>
<evidence type="ECO:0000256" key="4">
    <source>
        <dbReference type="ARBA" id="ARBA00023088"/>
    </source>
</evidence>
<dbReference type="HOGENOM" id="CLU_330345_0_0_11"/>
<dbReference type="InterPro" id="IPR019931">
    <property type="entry name" value="LPXTG_anchor"/>
</dbReference>
<dbReference type="eggNOG" id="COG0810">
    <property type="taxonomic scope" value="Bacteria"/>
</dbReference>
<evidence type="ECO:0000256" key="5">
    <source>
        <dbReference type="SAM" id="MobiDB-lite"/>
    </source>
</evidence>
<dbReference type="NCBIfam" id="TIGR01167">
    <property type="entry name" value="LPXTG_anchor"/>
    <property type="match status" value="1"/>
</dbReference>
<feature type="region of interest" description="Disordered" evidence="5">
    <location>
        <begin position="242"/>
        <end position="317"/>
    </location>
</feature>
<evidence type="ECO:0000256" key="7">
    <source>
        <dbReference type="SAM" id="SignalP"/>
    </source>
</evidence>
<keyword evidence="3 7" id="KW-0732">Signal</keyword>
<accession>D2NPP5</accession>
<feature type="signal peptide" evidence="7">
    <location>
        <begin position="1"/>
        <end position="46"/>
    </location>
</feature>
<dbReference type="Pfam" id="PF04213">
    <property type="entry name" value="HtaA"/>
    <property type="match status" value="3"/>
</dbReference>
<feature type="transmembrane region" description="Helical" evidence="6">
    <location>
        <begin position="776"/>
        <end position="795"/>
    </location>
</feature>
<feature type="compositionally biased region" description="Low complexity" evidence="5">
    <location>
        <begin position="507"/>
        <end position="525"/>
    </location>
</feature>
<reference evidence="9 10" key="2">
    <citation type="journal article" date="2010" name="J Osaka Dent Univ">
        <title>Isolation and identification of Rothia mucilaginosa from persistent apical periodontitis lesions.</title>
        <authorList>
            <person name="Yamane K."/>
            <person name="Yoshida M."/>
            <person name="Fujihira T."/>
            <person name="Baba T."/>
            <person name="Tsuji N."/>
            <person name="Hayashi H."/>
            <person name="Sugimori C."/>
            <person name="Yamanaka T."/>
            <person name="Mashimo C."/>
            <person name="Nambu T."/>
            <person name="Kawai H."/>
            <person name="Fukushima H."/>
        </authorList>
    </citation>
    <scope>NUCLEOTIDE SEQUENCE [LARGE SCALE GENOMIC DNA]</scope>
    <source>
        <strain evidence="9 10">DY-18</strain>
    </source>
</reference>
<evidence type="ECO:0000256" key="1">
    <source>
        <dbReference type="ARBA" id="ARBA00022512"/>
    </source>
</evidence>
<evidence type="ECO:0000256" key="2">
    <source>
        <dbReference type="ARBA" id="ARBA00022525"/>
    </source>
</evidence>
<keyword evidence="1" id="KW-0134">Cell wall</keyword>